<gene>
    <name evidence="1" type="primary">nsrR_2</name>
    <name evidence="1" type="ORF">NCTC13765_00327</name>
</gene>
<dbReference type="STRING" id="1123307.GCA_000380065_00545"/>
<name>A0A380KXP4_9STRE</name>
<dbReference type="InterPro" id="IPR000944">
    <property type="entry name" value="Tscrpt_reg_Rrf2"/>
</dbReference>
<dbReference type="InterPro" id="IPR036388">
    <property type="entry name" value="WH-like_DNA-bd_sf"/>
</dbReference>
<keyword evidence="2" id="KW-1185">Reference proteome</keyword>
<dbReference type="PANTHER" id="PTHR33221">
    <property type="entry name" value="WINGED HELIX-TURN-HELIX TRANSCRIPTIONAL REGULATOR, RRF2 FAMILY"/>
    <property type="match status" value="1"/>
</dbReference>
<reference evidence="1" key="1">
    <citation type="submission" date="2018-06" db="EMBL/GenBank/DDBJ databases">
        <authorList>
            <consortium name="Pathogen Informatics"/>
            <person name="Doyle S."/>
        </authorList>
    </citation>
    <scope>NUCLEOTIDE SEQUENCE [LARGE SCALE GENOMIC DNA]</scope>
    <source>
        <strain evidence="1">NCTC13765</strain>
    </source>
</reference>
<dbReference type="Gene3D" id="1.10.10.10">
    <property type="entry name" value="Winged helix-like DNA-binding domain superfamily/Winged helix DNA-binding domain"/>
    <property type="match status" value="1"/>
</dbReference>
<organism evidence="1 2">
    <name type="scientific">Streptococcus massiliensis</name>
    <dbReference type="NCBI Taxonomy" id="313439"/>
    <lineage>
        <taxon>Bacteria</taxon>
        <taxon>Bacillati</taxon>
        <taxon>Bacillota</taxon>
        <taxon>Bacilli</taxon>
        <taxon>Lactobacillales</taxon>
        <taxon>Streptococcaceae</taxon>
        <taxon>Streptococcus</taxon>
    </lineage>
</organism>
<dbReference type="NCBIfam" id="TIGR00738">
    <property type="entry name" value="rrf2_super"/>
    <property type="match status" value="1"/>
</dbReference>
<dbReference type="PROSITE" id="PS51197">
    <property type="entry name" value="HTH_RRF2_2"/>
    <property type="match status" value="1"/>
</dbReference>
<dbReference type="InterPro" id="IPR036390">
    <property type="entry name" value="WH_DNA-bd_sf"/>
</dbReference>
<dbReference type="OrthoDB" id="9808360at2"/>
<protein>
    <submittedName>
        <fullName evidence="1">Rrf2 family transcriptional regulators</fullName>
    </submittedName>
</protein>
<dbReference type="GO" id="GO:0005829">
    <property type="term" value="C:cytosol"/>
    <property type="evidence" value="ECO:0007669"/>
    <property type="project" value="TreeGrafter"/>
</dbReference>
<dbReference type="RefSeq" id="WP_018371234.1">
    <property type="nucleotide sequence ID" value="NZ_UHFR01000005.1"/>
</dbReference>
<dbReference type="PANTHER" id="PTHR33221:SF9">
    <property type="entry name" value="RRF2 FAMILY PROTEIN"/>
    <property type="match status" value="1"/>
</dbReference>
<dbReference type="Proteomes" id="UP000254634">
    <property type="component" value="Unassembled WGS sequence"/>
</dbReference>
<accession>A0A380KXP4</accession>
<dbReference type="SUPFAM" id="SSF46785">
    <property type="entry name" value="Winged helix' DNA-binding domain"/>
    <property type="match status" value="1"/>
</dbReference>
<evidence type="ECO:0000313" key="2">
    <source>
        <dbReference type="Proteomes" id="UP000254634"/>
    </source>
</evidence>
<sequence>MKINKSTEQAIFVLIMLALQKEHKPVKSQVLSQILQVSDSYLKKILMKLSKAGLIDASASKQGGYRLKRSIEEISLADVLLALEGETSQPHFAHLGAIVFDDKEHVREGEEKIAQALDQGIDSYYRSLSTFPLVELLHEEAYKLGAIDWENQTK</sequence>
<proteinExistence type="predicted"/>
<dbReference type="EMBL" id="UHFR01000005">
    <property type="protein sequence ID" value="SUN75887.1"/>
    <property type="molecule type" value="Genomic_DNA"/>
</dbReference>
<evidence type="ECO:0000313" key="1">
    <source>
        <dbReference type="EMBL" id="SUN75887.1"/>
    </source>
</evidence>
<dbReference type="AlphaFoldDB" id="A0A380KXP4"/>
<dbReference type="GO" id="GO:0003700">
    <property type="term" value="F:DNA-binding transcription factor activity"/>
    <property type="evidence" value="ECO:0007669"/>
    <property type="project" value="TreeGrafter"/>
</dbReference>
<dbReference type="Pfam" id="PF02082">
    <property type="entry name" value="Rrf2"/>
    <property type="match status" value="1"/>
</dbReference>